<organism evidence="3 4">
    <name type="scientific">Lachancea fermentati</name>
    <name type="common">Zygosaccharomyces fermentati</name>
    <dbReference type="NCBI Taxonomy" id="4955"/>
    <lineage>
        <taxon>Eukaryota</taxon>
        <taxon>Fungi</taxon>
        <taxon>Dikarya</taxon>
        <taxon>Ascomycota</taxon>
        <taxon>Saccharomycotina</taxon>
        <taxon>Saccharomycetes</taxon>
        <taxon>Saccharomycetales</taxon>
        <taxon>Saccharomycetaceae</taxon>
        <taxon>Lachancea</taxon>
    </lineage>
</organism>
<dbReference type="InterPro" id="IPR012349">
    <property type="entry name" value="Split_barrel_FMN-bd"/>
</dbReference>
<dbReference type="PANTHER" id="PTHR30466">
    <property type="entry name" value="FLAVIN REDUCTASE"/>
    <property type="match status" value="1"/>
</dbReference>
<feature type="domain" description="Flavin reductase like" evidence="2">
    <location>
        <begin position="26"/>
        <end position="201"/>
    </location>
</feature>
<accession>A0A1G4MB91</accession>
<dbReference type="PANTHER" id="PTHR30466:SF1">
    <property type="entry name" value="FMN REDUCTASE (NADH) RUTF"/>
    <property type="match status" value="1"/>
</dbReference>
<name>A0A1G4MB91_LACFM</name>
<evidence type="ECO:0000259" key="2">
    <source>
        <dbReference type="SMART" id="SM00903"/>
    </source>
</evidence>
<dbReference type="SUPFAM" id="SSF50475">
    <property type="entry name" value="FMN-binding split barrel"/>
    <property type="match status" value="1"/>
</dbReference>
<reference evidence="3 4" key="1">
    <citation type="submission" date="2016-03" db="EMBL/GenBank/DDBJ databases">
        <authorList>
            <person name="Devillers H."/>
        </authorList>
    </citation>
    <scope>NUCLEOTIDE SEQUENCE [LARGE SCALE GENOMIC DNA]</scope>
    <source>
        <strain evidence="3">CBS 6772</strain>
    </source>
</reference>
<dbReference type="SMART" id="SM00903">
    <property type="entry name" value="Flavin_Reduct"/>
    <property type="match status" value="1"/>
</dbReference>
<gene>
    <name evidence="3" type="ORF">LAFE_0D05534G</name>
</gene>
<sequence>MKLQFVRFSSTLSKELITQQMFKESMARMGNQAMILTSASKNLLPHSLFRGLTLSSVSSLSLKPKPLLQFNLQLPSFTSESLHQHQHFALHLLKPNAESITLARTFSRGAMKHQQSGRVIPTQPFKDLTEDEHYHTYTLAGIDLVIPILTNTERVFICQKKEVFRVGDHEIWVGQVDDIITNDTDGTVSGGILYCNRRFHKLGKQIE</sequence>
<evidence type="ECO:0000313" key="4">
    <source>
        <dbReference type="Proteomes" id="UP000190831"/>
    </source>
</evidence>
<dbReference type="AlphaFoldDB" id="A0A1G4MB91"/>
<keyword evidence="1" id="KW-0560">Oxidoreductase</keyword>
<dbReference type="InterPro" id="IPR002563">
    <property type="entry name" value="Flavin_Rdtase-like_dom"/>
</dbReference>
<dbReference type="GO" id="GO:0010181">
    <property type="term" value="F:FMN binding"/>
    <property type="evidence" value="ECO:0007669"/>
    <property type="project" value="InterPro"/>
</dbReference>
<protein>
    <submittedName>
        <fullName evidence="3">LAFE_0D05534g1_1</fullName>
    </submittedName>
</protein>
<dbReference type="Pfam" id="PF01613">
    <property type="entry name" value="Flavin_Reduct"/>
    <property type="match status" value="1"/>
</dbReference>
<dbReference type="STRING" id="4955.A0A1G4MB91"/>
<dbReference type="Gene3D" id="2.30.110.10">
    <property type="entry name" value="Electron Transport, Fmn-binding Protein, Chain A"/>
    <property type="match status" value="1"/>
</dbReference>
<evidence type="ECO:0000313" key="3">
    <source>
        <dbReference type="EMBL" id="SCW01121.1"/>
    </source>
</evidence>
<dbReference type="EMBL" id="LT598492">
    <property type="protein sequence ID" value="SCW01121.1"/>
    <property type="molecule type" value="Genomic_DNA"/>
</dbReference>
<dbReference type="GO" id="GO:0042602">
    <property type="term" value="F:riboflavin reductase (NADPH) activity"/>
    <property type="evidence" value="ECO:0007669"/>
    <property type="project" value="TreeGrafter"/>
</dbReference>
<dbReference type="InterPro" id="IPR050268">
    <property type="entry name" value="NADH-dep_flavin_reductase"/>
</dbReference>
<dbReference type="OrthoDB" id="2015405at2759"/>
<proteinExistence type="predicted"/>
<evidence type="ECO:0000256" key="1">
    <source>
        <dbReference type="ARBA" id="ARBA00023002"/>
    </source>
</evidence>
<keyword evidence="4" id="KW-1185">Reference proteome</keyword>
<dbReference type="OMA" id="GDHEIWV"/>
<dbReference type="Proteomes" id="UP000190831">
    <property type="component" value="Chromosome D"/>
</dbReference>